<dbReference type="RefSeq" id="WP_173744443.1">
    <property type="nucleotide sequence ID" value="NZ_JAAIPF010000065.1"/>
</dbReference>
<evidence type="ECO:0000313" key="2">
    <source>
        <dbReference type="Proteomes" id="UP000822152"/>
    </source>
</evidence>
<sequence>MLYGNKGELQGNQVFADLLPHLIRVIENAGMLIIDEFGNSIHNKLAEKIIEFFMENVALR</sequence>
<proteinExistence type="predicted"/>
<name>A0ABX2GSV9_9FIRM</name>
<keyword evidence="1" id="KW-0547">Nucleotide-binding</keyword>
<organism evidence="1 2">
    <name type="scientific">Blautia wexlerae</name>
    <dbReference type="NCBI Taxonomy" id="418240"/>
    <lineage>
        <taxon>Bacteria</taxon>
        <taxon>Bacillati</taxon>
        <taxon>Bacillota</taxon>
        <taxon>Clostridia</taxon>
        <taxon>Lachnospirales</taxon>
        <taxon>Lachnospiraceae</taxon>
        <taxon>Blautia</taxon>
    </lineage>
</organism>
<gene>
    <name evidence="1" type="ORF">G4952_16395</name>
</gene>
<comment type="caution">
    <text evidence="1">The sequence shown here is derived from an EMBL/GenBank/DDBJ whole genome shotgun (WGS) entry which is preliminary data.</text>
</comment>
<dbReference type="Proteomes" id="UP000822152">
    <property type="component" value="Unassembled WGS sequence"/>
</dbReference>
<keyword evidence="2" id="KW-1185">Reference proteome</keyword>
<dbReference type="EMBL" id="JAAIPF010000065">
    <property type="protein sequence ID" value="NSF75337.1"/>
    <property type="molecule type" value="Genomic_DNA"/>
</dbReference>
<keyword evidence="1" id="KW-0067">ATP-binding</keyword>
<dbReference type="GO" id="GO:0005524">
    <property type="term" value="F:ATP binding"/>
    <property type="evidence" value="ECO:0007669"/>
    <property type="project" value="UniProtKB-KW"/>
</dbReference>
<reference evidence="1 2" key="1">
    <citation type="journal article" date="2020" name="Cell Host Microbe">
        <title>Functional and Genomic Variation between Human-Derived Isolates of Lachnospiraceae Reveals Inter- and Intra-Species Diversity.</title>
        <authorList>
            <person name="Sorbara M.T."/>
            <person name="Littmann E.R."/>
            <person name="Fontana E."/>
            <person name="Moody T.U."/>
            <person name="Kohout C.E."/>
            <person name="Gjonbalaj M."/>
            <person name="Eaton V."/>
            <person name="Seok R."/>
            <person name="Leiner I.M."/>
            <person name="Pamer E.G."/>
        </authorList>
    </citation>
    <scope>NUCLEOTIDE SEQUENCE [LARGE SCALE GENOMIC DNA]</scope>
    <source>
        <strain evidence="1 2">MSK.20.11</strain>
    </source>
</reference>
<protein>
    <submittedName>
        <fullName evidence="1">ATP-binding protein</fullName>
    </submittedName>
</protein>
<accession>A0ABX2GSV9</accession>
<evidence type="ECO:0000313" key="1">
    <source>
        <dbReference type="EMBL" id="NSF75337.1"/>
    </source>
</evidence>